<protein>
    <recommendedName>
        <fullName evidence="3">G domain-containing protein</fullName>
    </recommendedName>
</protein>
<feature type="transmembrane region" description="Helical" evidence="2">
    <location>
        <begin position="517"/>
        <end position="539"/>
    </location>
</feature>
<evidence type="ECO:0000259" key="3">
    <source>
        <dbReference type="Pfam" id="PF01926"/>
    </source>
</evidence>
<keyword evidence="5" id="KW-1185">Reference proteome</keyword>
<dbReference type="SUPFAM" id="SSF52540">
    <property type="entry name" value="P-loop containing nucleoside triphosphate hydrolases"/>
    <property type="match status" value="1"/>
</dbReference>
<evidence type="ECO:0000256" key="1">
    <source>
        <dbReference type="SAM" id="MobiDB-lite"/>
    </source>
</evidence>
<feature type="compositionally biased region" description="Low complexity" evidence="1">
    <location>
        <begin position="137"/>
        <end position="151"/>
    </location>
</feature>
<gene>
    <name evidence="4" type="ORF">HGRIS_010608</name>
</gene>
<feature type="region of interest" description="Disordered" evidence="1">
    <location>
        <begin position="116"/>
        <end position="151"/>
    </location>
</feature>
<evidence type="ECO:0000313" key="4">
    <source>
        <dbReference type="EMBL" id="KAL0947982.1"/>
    </source>
</evidence>
<feature type="domain" description="G" evidence="3">
    <location>
        <begin position="164"/>
        <end position="288"/>
    </location>
</feature>
<keyword evidence="2" id="KW-0472">Membrane</keyword>
<reference evidence="5" key="1">
    <citation type="submission" date="2024-06" db="EMBL/GenBank/DDBJ databases">
        <title>Multi-omics analyses provide insights into the biosynthesis of the anticancer antibiotic pleurotin in Hohenbuehelia grisea.</title>
        <authorList>
            <person name="Weaver J.A."/>
            <person name="Alberti F."/>
        </authorList>
    </citation>
    <scope>NUCLEOTIDE SEQUENCE [LARGE SCALE GENOMIC DNA]</scope>
    <source>
        <strain evidence="5">T-177</strain>
    </source>
</reference>
<dbReference type="EMBL" id="JASNQZ010000014">
    <property type="protein sequence ID" value="KAL0947982.1"/>
    <property type="molecule type" value="Genomic_DNA"/>
</dbReference>
<keyword evidence="2" id="KW-0812">Transmembrane</keyword>
<sequence length="642" mass="70940">MSGSGDSESLYVTDISITSPKVTETLDVHLDEIPRTPVLDEKTEFEARWKWRGDGMEISPRSRLVVKPLIKRSIGILKAKRDPIAIPVEELFRSCGAVDPRGEWKKSYPKFELTIGLSPPRSPHTPQSSRMSVVPNSPSTSATSLDSDLPSTTDDLKRICPRFRVLVIGRTGVGKSSLINHAFGVTEASVSKGKAGVHDINFEIESKDNPHFVVHDSQGLEPGEINNFKIATDFIERRKRMRELKDKLHAIWLCIEIPCAGARVFETGDESFIKLDLGHVPVIVVFTKFDQLVDREEMKLSPDECAGLTPEEVLGLARAKATTAFEEICLEPLKQVVSKPPLWIKVSSETGYQETLSALTKVTYDNVKNYVAEEASLVTAIAQRTSPDTKIYASIAVGKSKYWQGLGCSTRFPGRTLRSCLDVLHKDIVAVWNFHDPKMHLASKEFKALMTQVVNDLAENDAMDPNKSLVGGLSLIGTIAGVVGGLSGPAAPIVIPIVASFVFAKWVYDVYQQSRSVLRILMGYIVDLTIIMQTLFLLTRGDARPLTRRVVKLATAGYMESVARSQSHAAITDYVQSQNAFKRMDRDCALSLIVQLIEAGCSQEAEVEKVKQEKLAETLDDLKAKDEPWDVVVPELHAHSSS</sequence>
<name>A0ABR3IXB7_9AGAR</name>
<dbReference type="Gene3D" id="3.40.50.300">
    <property type="entry name" value="P-loop containing nucleotide triphosphate hydrolases"/>
    <property type="match status" value="1"/>
</dbReference>
<dbReference type="Pfam" id="PF01926">
    <property type="entry name" value="MMR_HSR1"/>
    <property type="match status" value="1"/>
</dbReference>
<accession>A0ABR3IXB7</accession>
<comment type="caution">
    <text evidence="4">The sequence shown here is derived from an EMBL/GenBank/DDBJ whole genome shotgun (WGS) entry which is preliminary data.</text>
</comment>
<dbReference type="InterPro" id="IPR006073">
    <property type="entry name" value="GTP-bd"/>
</dbReference>
<dbReference type="Proteomes" id="UP001556367">
    <property type="component" value="Unassembled WGS sequence"/>
</dbReference>
<feature type="transmembrane region" description="Helical" evidence="2">
    <location>
        <begin position="493"/>
        <end position="511"/>
    </location>
</feature>
<evidence type="ECO:0000313" key="5">
    <source>
        <dbReference type="Proteomes" id="UP001556367"/>
    </source>
</evidence>
<feature type="compositionally biased region" description="Polar residues" evidence="1">
    <location>
        <begin position="124"/>
        <end position="136"/>
    </location>
</feature>
<evidence type="ECO:0000256" key="2">
    <source>
        <dbReference type="SAM" id="Phobius"/>
    </source>
</evidence>
<organism evidence="4 5">
    <name type="scientific">Hohenbuehelia grisea</name>
    <dbReference type="NCBI Taxonomy" id="104357"/>
    <lineage>
        <taxon>Eukaryota</taxon>
        <taxon>Fungi</taxon>
        <taxon>Dikarya</taxon>
        <taxon>Basidiomycota</taxon>
        <taxon>Agaricomycotina</taxon>
        <taxon>Agaricomycetes</taxon>
        <taxon>Agaricomycetidae</taxon>
        <taxon>Agaricales</taxon>
        <taxon>Pleurotineae</taxon>
        <taxon>Pleurotaceae</taxon>
        <taxon>Hohenbuehelia</taxon>
    </lineage>
</organism>
<dbReference type="CDD" id="cd00882">
    <property type="entry name" value="Ras_like_GTPase"/>
    <property type="match status" value="1"/>
</dbReference>
<dbReference type="InterPro" id="IPR027417">
    <property type="entry name" value="P-loop_NTPase"/>
</dbReference>
<keyword evidence="2" id="KW-1133">Transmembrane helix</keyword>
<proteinExistence type="predicted"/>